<dbReference type="InterPro" id="IPR025669">
    <property type="entry name" value="AAA_dom"/>
</dbReference>
<dbReference type="RefSeq" id="WP_253061866.1">
    <property type="nucleotide sequence ID" value="NZ_JAMXWM010000010.1"/>
</dbReference>
<evidence type="ECO:0000313" key="2">
    <source>
        <dbReference type="EMBL" id="MFD2696103.1"/>
    </source>
</evidence>
<accession>A0ABW5S9Y4</accession>
<dbReference type="EMBL" id="JBHUMQ010000057">
    <property type="protein sequence ID" value="MFD2696103.1"/>
    <property type="molecule type" value="Genomic_DNA"/>
</dbReference>
<gene>
    <name evidence="2" type="ORF">ACFSUE_21080</name>
</gene>
<feature type="domain" description="AAA" evidence="1">
    <location>
        <begin position="1"/>
        <end position="186"/>
    </location>
</feature>
<dbReference type="InterPro" id="IPR027417">
    <property type="entry name" value="P-loop_NTPase"/>
</dbReference>
<sequence>MQKIAIFNHKGGVSKTTTSFNLGWSLSQLNKKVLLVDTDSQCNLSMYALGEENFEKHYLNKSKENIYSALLPAFKSQPRLIQAIECPKINENLYLLPGHLDFTENEVQLGIAMQLSSAFGSMENLPGSINYLVNETAKKYNIDYVIYDMNPSLSAINQDIFISSDYFIIPASPDLFSLMSIDSLNRVLPSWEKWGTKARPLFKDSTYPLPFTTPKFLGYTINDFNLSHGRPQHSFRGFMVSISDKIVESLSPSFNSCGMLMDDRKYKTAYQHMKDSSLNQSIDYPDSYCLAQISNFNKLIAISNATSTPVFNVRLNKEMLHNGQERTLKWFKFLYKALATRVLELTCDEH</sequence>
<comment type="caution">
    <text evidence="2">The sequence shown here is derived from an EMBL/GenBank/DDBJ whole genome shotgun (WGS) entry which is preliminary data.</text>
</comment>
<dbReference type="SUPFAM" id="SSF52540">
    <property type="entry name" value="P-loop containing nucleoside triphosphate hydrolases"/>
    <property type="match status" value="1"/>
</dbReference>
<dbReference type="Gene3D" id="3.40.50.300">
    <property type="entry name" value="P-loop containing nucleotide triphosphate hydrolases"/>
    <property type="match status" value="1"/>
</dbReference>
<evidence type="ECO:0000259" key="1">
    <source>
        <dbReference type="Pfam" id="PF13614"/>
    </source>
</evidence>
<name>A0ABW5S9Y4_9BACL</name>
<dbReference type="PANTHER" id="PTHR13696:SF52">
    <property type="entry name" value="PARA FAMILY PROTEIN CT_582"/>
    <property type="match status" value="1"/>
</dbReference>
<dbReference type="PANTHER" id="PTHR13696">
    <property type="entry name" value="P-LOOP CONTAINING NUCLEOSIDE TRIPHOSPHATE HYDROLASE"/>
    <property type="match status" value="1"/>
</dbReference>
<evidence type="ECO:0000313" key="3">
    <source>
        <dbReference type="Proteomes" id="UP001597399"/>
    </source>
</evidence>
<dbReference type="CDD" id="cd02042">
    <property type="entry name" value="ParAB_family"/>
    <property type="match status" value="1"/>
</dbReference>
<organism evidence="2 3">
    <name type="scientific">Sporolactobacillus shoreicorticis</name>
    <dbReference type="NCBI Taxonomy" id="1923877"/>
    <lineage>
        <taxon>Bacteria</taxon>
        <taxon>Bacillati</taxon>
        <taxon>Bacillota</taxon>
        <taxon>Bacilli</taxon>
        <taxon>Bacillales</taxon>
        <taxon>Sporolactobacillaceae</taxon>
        <taxon>Sporolactobacillus</taxon>
    </lineage>
</organism>
<dbReference type="Pfam" id="PF13614">
    <property type="entry name" value="AAA_31"/>
    <property type="match status" value="1"/>
</dbReference>
<reference evidence="3" key="1">
    <citation type="journal article" date="2019" name="Int. J. Syst. Evol. Microbiol.">
        <title>The Global Catalogue of Microorganisms (GCM) 10K type strain sequencing project: providing services to taxonomists for standard genome sequencing and annotation.</title>
        <authorList>
            <consortium name="The Broad Institute Genomics Platform"/>
            <consortium name="The Broad Institute Genome Sequencing Center for Infectious Disease"/>
            <person name="Wu L."/>
            <person name="Ma J."/>
        </authorList>
    </citation>
    <scope>NUCLEOTIDE SEQUENCE [LARGE SCALE GENOMIC DNA]</scope>
    <source>
        <strain evidence="3">TISTR 2466</strain>
    </source>
</reference>
<dbReference type="Proteomes" id="UP001597399">
    <property type="component" value="Unassembled WGS sequence"/>
</dbReference>
<dbReference type="InterPro" id="IPR050678">
    <property type="entry name" value="DNA_Partitioning_ATPase"/>
</dbReference>
<protein>
    <submittedName>
        <fullName evidence="2">ParA family protein</fullName>
    </submittedName>
</protein>
<proteinExistence type="predicted"/>
<keyword evidence="3" id="KW-1185">Reference proteome</keyword>